<dbReference type="AlphaFoldDB" id="A0A2T4BS07"/>
<gene>
    <name evidence="1" type="ORF">M440DRAFT_1098844</name>
</gene>
<organism evidence="1 2">
    <name type="scientific">Trichoderma longibrachiatum ATCC 18648</name>
    <dbReference type="NCBI Taxonomy" id="983965"/>
    <lineage>
        <taxon>Eukaryota</taxon>
        <taxon>Fungi</taxon>
        <taxon>Dikarya</taxon>
        <taxon>Ascomycota</taxon>
        <taxon>Pezizomycotina</taxon>
        <taxon>Sordariomycetes</taxon>
        <taxon>Hypocreomycetidae</taxon>
        <taxon>Hypocreales</taxon>
        <taxon>Hypocreaceae</taxon>
        <taxon>Trichoderma</taxon>
    </lineage>
</organism>
<dbReference type="EMBL" id="KZ679143">
    <property type="protein sequence ID" value="PTB72092.1"/>
    <property type="molecule type" value="Genomic_DNA"/>
</dbReference>
<evidence type="ECO:0000313" key="1">
    <source>
        <dbReference type="EMBL" id="PTB72092.1"/>
    </source>
</evidence>
<sequence length="82" mass="9143">MHCSSCPYLAPAITSHTRPEPLVLFSPPCACLYLAILLSIHSHLVHCSFLVPRSIQERGNLYLHNTYQCPFDISGYTGRLLG</sequence>
<dbReference type="Proteomes" id="UP000240760">
    <property type="component" value="Unassembled WGS sequence"/>
</dbReference>
<proteinExistence type="predicted"/>
<evidence type="ECO:0000313" key="2">
    <source>
        <dbReference type="Proteomes" id="UP000240760"/>
    </source>
</evidence>
<protein>
    <submittedName>
        <fullName evidence="1">Uncharacterized protein</fullName>
    </submittedName>
</protein>
<keyword evidence="2" id="KW-1185">Reference proteome</keyword>
<reference evidence="1 2" key="1">
    <citation type="submission" date="2016-07" db="EMBL/GenBank/DDBJ databases">
        <title>Multiple horizontal gene transfer events from other fungi enriched the ability of initially mycotrophic Trichoderma (Ascomycota) to feed on dead plant biomass.</title>
        <authorList>
            <consortium name="DOE Joint Genome Institute"/>
            <person name="Aerts A."/>
            <person name="Atanasova L."/>
            <person name="Chenthamara K."/>
            <person name="Zhang J."/>
            <person name="Grujic M."/>
            <person name="Henrissat B."/>
            <person name="Kuo A."/>
            <person name="Salamov A."/>
            <person name="Lipzen A."/>
            <person name="Labutti K."/>
            <person name="Barry K."/>
            <person name="Miao Y."/>
            <person name="Rahimi M.J."/>
            <person name="Shen Q."/>
            <person name="Grigoriev I.V."/>
            <person name="Kubicek C.P."/>
            <person name="Druzhinina I.S."/>
        </authorList>
    </citation>
    <scope>NUCLEOTIDE SEQUENCE [LARGE SCALE GENOMIC DNA]</scope>
    <source>
        <strain evidence="1 2">ATCC 18648</strain>
    </source>
</reference>
<accession>A0A2T4BS07</accession>
<name>A0A2T4BS07_TRILO</name>